<comment type="caution">
    <text evidence="5">The sequence shown here is derived from an EMBL/GenBank/DDBJ whole genome shotgun (WGS) entry which is preliminary data.</text>
</comment>
<organism evidence="5 6">
    <name type="scientific">Pseudomonas putida</name>
    <name type="common">Arthrobacter siderocapsulatus</name>
    <dbReference type="NCBI Taxonomy" id="303"/>
    <lineage>
        <taxon>Bacteria</taxon>
        <taxon>Pseudomonadati</taxon>
        <taxon>Pseudomonadota</taxon>
        <taxon>Gammaproteobacteria</taxon>
        <taxon>Pseudomonadales</taxon>
        <taxon>Pseudomonadaceae</taxon>
        <taxon>Pseudomonas</taxon>
    </lineage>
</organism>
<gene>
    <name evidence="5" type="ORF">PSEMO_39860</name>
</gene>
<dbReference type="Gene3D" id="1.10.10.60">
    <property type="entry name" value="Homeodomain-like"/>
    <property type="match status" value="2"/>
</dbReference>
<reference evidence="5 6" key="1">
    <citation type="submission" date="2016-10" db="EMBL/GenBank/DDBJ databases">
        <title>Genome Sequence of Pseudomonas putida GM4FR.</title>
        <authorList>
            <person name="Poehlein A."/>
            <person name="Wemheuer F."/>
            <person name="Hollensteiner J."/>
            <person name="Wemheuer B."/>
        </authorList>
    </citation>
    <scope>NUCLEOTIDE SEQUENCE [LARGE SCALE GENOMIC DNA]</scope>
    <source>
        <strain evidence="5 6">GM4FR</strain>
    </source>
</reference>
<evidence type="ECO:0000313" key="6">
    <source>
        <dbReference type="Proteomes" id="UP000186736"/>
    </source>
</evidence>
<name>A0A1Q9R0U6_PSEPU</name>
<evidence type="ECO:0000313" key="5">
    <source>
        <dbReference type="EMBL" id="OLS61007.1"/>
    </source>
</evidence>
<accession>A0A1Q9R0U6</accession>
<dbReference type="AlphaFoldDB" id="A0A1Q9R0U6"/>
<evidence type="ECO:0000256" key="2">
    <source>
        <dbReference type="ARBA" id="ARBA00023125"/>
    </source>
</evidence>
<dbReference type="SMART" id="SM00342">
    <property type="entry name" value="HTH_ARAC"/>
    <property type="match status" value="1"/>
</dbReference>
<feature type="domain" description="HTH araC/xylS-type" evidence="4">
    <location>
        <begin position="233"/>
        <end position="330"/>
    </location>
</feature>
<dbReference type="PROSITE" id="PS00041">
    <property type="entry name" value="HTH_ARAC_FAMILY_1"/>
    <property type="match status" value="1"/>
</dbReference>
<dbReference type="GO" id="GO:0003700">
    <property type="term" value="F:DNA-binding transcription factor activity"/>
    <property type="evidence" value="ECO:0007669"/>
    <property type="project" value="InterPro"/>
</dbReference>
<dbReference type="PANTHER" id="PTHR47893">
    <property type="entry name" value="REGULATORY PROTEIN PCHR"/>
    <property type="match status" value="1"/>
</dbReference>
<evidence type="ECO:0000259" key="4">
    <source>
        <dbReference type="PROSITE" id="PS01124"/>
    </source>
</evidence>
<dbReference type="GO" id="GO:0043565">
    <property type="term" value="F:sequence-specific DNA binding"/>
    <property type="evidence" value="ECO:0007669"/>
    <property type="project" value="InterPro"/>
</dbReference>
<dbReference type="PROSITE" id="PS01124">
    <property type="entry name" value="HTH_ARAC_FAMILY_2"/>
    <property type="match status" value="1"/>
</dbReference>
<dbReference type="InterPro" id="IPR053142">
    <property type="entry name" value="PchR_regulatory_protein"/>
</dbReference>
<keyword evidence="1" id="KW-0805">Transcription regulation</keyword>
<dbReference type="Proteomes" id="UP000186736">
    <property type="component" value="Unassembled WGS sequence"/>
</dbReference>
<dbReference type="InterPro" id="IPR018060">
    <property type="entry name" value="HTH_AraC"/>
</dbReference>
<dbReference type="InterPro" id="IPR018062">
    <property type="entry name" value="HTH_AraC-typ_CS"/>
</dbReference>
<evidence type="ECO:0000256" key="1">
    <source>
        <dbReference type="ARBA" id="ARBA00023015"/>
    </source>
</evidence>
<dbReference type="GO" id="GO:0009893">
    <property type="term" value="P:positive regulation of metabolic process"/>
    <property type="evidence" value="ECO:0007669"/>
    <property type="project" value="UniProtKB-ARBA"/>
</dbReference>
<proteinExistence type="predicted"/>
<dbReference type="PANTHER" id="PTHR47893:SF1">
    <property type="entry name" value="REGULATORY PROTEIN PCHR"/>
    <property type="match status" value="1"/>
</dbReference>
<dbReference type="EMBL" id="MKZO01000036">
    <property type="protein sequence ID" value="OLS61007.1"/>
    <property type="molecule type" value="Genomic_DNA"/>
</dbReference>
<sequence length="332" mass="37087">MRSTARTRRDVVMSTMKGSCRLGLDHPRQRSVQADGRLRMQLAEDVGNCYSELLQLEQGLSLGRLHYHPTRTLIEETCGPHDGHVMVVTIGLQGKSGFLGKDGSNLAFEAGQTTITAFRATPGERRYQANETASQLRVVIDQPTLCKYVGEERAAQVLGSGRLQRIDFRASSKAAQAHAAALVRYLQPGVLNPSNRLDLHIHTLSLLSEQFNLLAPQDGSASPLSTSEIERIERARNILCEQLHTPLTVEYLATSVGMNEHKLKEGFRYLFDTTPARMLLDLRMRKAMTLLESGQQVAQAAWQVGYKYPNNFTVAFTRYFGRAPKSIFGRKR</sequence>
<keyword evidence="2" id="KW-0238">DNA-binding</keyword>
<keyword evidence="3" id="KW-0804">Transcription</keyword>
<dbReference type="InterPro" id="IPR009057">
    <property type="entry name" value="Homeodomain-like_sf"/>
</dbReference>
<dbReference type="Pfam" id="PF12833">
    <property type="entry name" value="HTH_18"/>
    <property type="match status" value="1"/>
</dbReference>
<evidence type="ECO:0000256" key="3">
    <source>
        <dbReference type="ARBA" id="ARBA00023163"/>
    </source>
</evidence>
<dbReference type="SUPFAM" id="SSF46689">
    <property type="entry name" value="Homeodomain-like"/>
    <property type="match status" value="2"/>
</dbReference>
<protein>
    <recommendedName>
        <fullName evidence="4">HTH araC/xylS-type domain-containing protein</fullName>
    </recommendedName>
</protein>